<evidence type="ECO:0000256" key="5">
    <source>
        <dbReference type="ARBA" id="ARBA00022989"/>
    </source>
</evidence>
<feature type="binding site" evidence="7">
    <location>
        <position position="194"/>
    </location>
    <ligand>
        <name>Mg(2+)</name>
        <dbReference type="ChEBI" id="CHEBI:18420"/>
    </ligand>
</feature>
<keyword evidence="8" id="KW-0732">Signal</keyword>
<evidence type="ECO:0000256" key="3">
    <source>
        <dbReference type="ARBA" id="ARBA00022679"/>
    </source>
</evidence>
<dbReference type="RefSeq" id="WP_241736621.1">
    <property type="nucleotide sequence ID" value="NZ_JAWLKJ010000001.1"/>
</dbReference>
<dbReference type="GO" id="GO:0005886">
    <property type="term" value="C:plasma membrane"/>
    <property type="evidence" value="ECO:0007669"/>
    <property type="project" value="UniProtKB-SubCell"/>
</dbReference>
<sequence>MTYPALGALLASTASTAAAGPVVKTWLHRRRNLDVPNDRSSHTVPTPRGGGLACAVGAVAGLLAARSARREVSSEWITASAALGFVGRLDDHVGLRAAPRLSAQVAVGAGVGARSGGIKGAIVGAVVMPTIVNAFNFMDGINGISGGTAVAWGASVASTEGVPSQSRMQGAVTAGMGLGFLPYNVPEASMFLGDVGSYLFGGGIAATVIQSSFTDKRLDLGAAVNTLSPLIPYLADTGSTIVKRATRGESITQAHREHAYQRLIQETGWPHWRVSGIAALASALCGYVCHTPRRSLAAIPVTGIYLAAPSIARSMRSSS</sequence>
<keyword evidence="7" id="KW-0479">Metal-binding</keyword>
<keyword evidence="5" id="KW-1133">Transmembrane helix</keyword>
<protein>
    <recommendedName>
        <fullName evidence="11">Glycosyl transferase</fullName>
    </recommendedName>
</protein>
<dbReference type="GO" id="GO:0009103">
    <property type="term" value="P:lipopolysaccharide biosynthetic process"/>
    <property type="evidence" value="ECO:0007669"/>
    <property type="project" value="TreeGrafter"/>
</dbReference>
<dbReference type="InterPro" id="IPR000715">
    <property type="entry name" value="Glycosyl_transferase_4"/>
</dbReference>
<evidence type="ECO:0000313" key="10">
    <source>
        <dbReference type="Proteomes" id="UP001185873"/>
    </source>
</evidence>
<dbReference type="GO" id="GO:0071555">
    <property type="term" value="P:cell wall organization"/>
    <property type="evidence" value="ECO:0007669"/>
    <property type="project" value="TreeGrafter"/>
</dbReference>
<dbReference type="GO" id="GO:0046872">
    <property type="term" value="F:metal ion binding"/>
    <property type="evidence" value="ECO:0007669"/>
    <property type="project" value="UniProtKB-KW"/>
</dbReference>
<gene>
    <name evidence="9" type="ORF">R3P82_05655</name>
</gene>
<feature type="binding site" evidence="7">
    <location>
        <position position="136"/>
    </location>
    <ligand>
        <name>Mg(2+)</name>
        <dbReference type="ChEBI" id="CHEBI:18420"/>
    </ligand>
</feature>
<evidence type="ECO:0000256" key="7">
    <source>
        <dbReference type="PIRSR" id="PIRSR600715-1"/>
    </source>
</evidence>
<comment type="cofactor">
    <cofactor evidence="7">
        <name>Mg(2+)</name>
        <dbReference type="ChEBI" id="CHEBI:18420"/>
    </cofactor>
</comment>
<name>A0AAE4QW98_9ACTN</name>
<dbReference type="Pfam" id="PF00953">
    <property type="entry name" value="Glycos_transf_4"/>
    <property type="match status" value="1"/>
</dbReference>
<dbReference type="EMBL" id="JAWLKJ010000001">
    <property type="protein sequence ID" value="MDV6298592.1"/>
    <property type="molecule type" value="Genomic_DNA"/>
</dbReference>
<comment type="caution">
    <text evidence="9">The sequence shown here is derived from an EMBL/GenBank/DDBJ whole genome shotgun (WGS) entry which is preliminary data.</text>
</comment>
<reference evidence="9" key="1">
    <citation type="submission" date="2023-10" db="EMBL/GenBank/DDBJ databases">
        <title>Development of a sustainable strategy for remediation of hydrocarbon-contaminated territories based on the waste exchange concept.</title>
        <authorList>
            <person name="Krivoruchko A."/>
        </authorList>
    </citation>
    <scope>NUCLEOTIDE SEQUENCE</scope>
    <source>
        <strain evidence="9">IEGM 1175</strain>
    </source>
</reference>
<keyword evidence="2" id="KW-1003">Cell membrane</keyword>
<keyword evidence="7" id="KW-0460">Magnesium</keyword>
<evidence type="ECO:0000256" key="6">
    <source>
        <dbReference type="ARBA" id="ARBA00023136"/>
    </source>
</evidence>
<keyword evidence="4" id="KW-0812">Transmembrane</keyword>
<accession>A0AAE4QW98</accession>
<dbReference type="GO" id="GO:0016780">
    <property type="term" value="F:phosphotransferase activity, for other substituted phosphate groups"/>
    <property type="evidence" value="ECO:0007669"/>
    <property type="project" value="InterPro"/>
</dbReference>
<evidence type="ECO:0000256" key="1">
    <source>
        <dbReference type="ARBA" id="ARBA00004651"/>
    </source>
</evidence>
<dbReference type="Proteomes" id="UP001185873">
    <property type="component" value="Unassembled WGS sequence"/>
</dbReference>
<evidence type="ECO:0000313" key="9">
    <source>
        <dbReference type="EMBL" id="MDV6298592.1"/>
    </source>
</evidence>
<dbReference type="GO" id="GO:0044038">
    <property type="term" value="P:cell wall macromolecule biosynthetic process"/>
    <property type="evidence" value="ECO:0007669"/>
    <property type="project" value="TreeGrafter"/>
</dbReference>
<comment type="subcellular location">
    <subcellularLocation>
        <location evidence="1">Cell membrane</location>
        <topology evidence="1">Multi-pass membrane protein</topology>
    </subcellularLocation>
</comment>
<dbReference type="AlphaFoldDB" id="A0AAE4QW98"/>
<evidence type="ECO:0000256" key="4">
    <source>
        <dbReference type="ARBA" id="ARBA00022692"/>
    </source>
</evidence>
<dbReference type="PANTHER" id="PTHR22926:SF3">
    <property type="entry name" value="UNDECAPRENYL-PHOSPHATE ALPHA-N-ACETYLGLUCOSAMINYL 1-PHOSPHATE TRANSFERASE"/>
    <property type="match status" value="1"/>
</dbReference>
<feature type="signal peptide" evidence="8">
    <location>
        <begin position="1"/>
        <end position="19"/>
    </location>
</feature>
<dbReference type="PANTHER" id="PTHR22926">
    <property type="entry name" value="PHOSPHO-N-ACETYLMURAMOYL-PENTAPEPTIDE-TRANSFERASE"/>
    <property type="match status" value="1"/>
</dbReference>
<organism evidence="9 10">
    <name type="scientific">Dietzia maris</name>
    <dbReference type="NCBI Taxonomy" id="37915"/>
    <lineage>
        <taxon>Bacteria</taxon>
        <taxon>Bacillati</taxon>
        <taxon>Actinomycetota</taxon>
        <taxon>Actinomycetes</taxon>
        <taxon>Mycobacteriales</taxon>
        <taxon>Dietziaceae</taxon>
        <taxon>Dietzia</taxon>
    </lineage>
</organism>
<keyword evidence="6" id="KW-0472">Membrane</keyword>
<evidence type="ECO:0000256" key="8">
    <source>
        <dbReference type="SAM" id="SignalP"/>
    </source>
</evidence>
<evidence type="ECO:0008006" key="11">
    <source>
        <dbReference type="Google" id="ProtNLM"/>
    </source>
</evidence>
<evidence type="ECO:0000256" key="2">
    <source>
        <dbReference type="ARBA" id="ARBA00022475"/>
    </source>
</evidence>
<feature type="chain" id="PRO_5042285710" description="Glycosyl transferase" evidence="8">
    <location>
        <begin position="20"/>
        <end position="319"/>
    </location>
</feature>
<keyword evidence="3" id="KW-0808">Transferase</keyword>
<proteinExistence type="predicted"/>